<reference evidence="4 5" key="1">
    <citation type="journal article" date="2021" name="Commun. Biol.">
        <title>The genome of Shorea leprosula (Dipterocarpaceae) highlights the ecological relevance of drought in aseasonal tropical rainforests.</title>
        <authorList>
            <person name="Ng K.K.S."/>
            <person name="Kobayashi M.J."/>
            <person name="Fawcett J.A."/>
            <person name="Hatakeyama M."/>
            <person name="Paape T."/>
            <person name="Ng C.H."/>
            <person name="Ang C.C."/>
            <person name="Tnah L.H."/>
            <person name="Lee C.T."/>
            <person name="Nishiyama T."/>
            <person name="Sese J."/>
            <person name="O'Brien M.J."/>
            <person name="Copetti D."/>
            <person name="Mohd Noor M.I."/>
            <person name="Ong R.C."/>
            <person name="Putra M."/>
            <person name="Sireger I.Z."/>
            <person name="Indrioko S."/>
            <person name="Kosugi Y."/>
            <person name="Izuno A."/>
            <person name="Isagi Y."/>
            <person name="Lee S.L."/>
            <person name="Shimizu K.K."/>
        </authorList>
    </citation>
    <scope>NUCLEOTIDE SEQUENCE [LARGE SCALE GENOMIC DNA]</scope>
    <source>
        <strain evidence="4">214</strain>
    </source>
</reference>
<keyword evidence="5" id="KW-1185">Reference proteome</keyword>
<evidence type="ECO:0000256" key="1">
    <source>
        <dbReference type="ARBA" id="ARBA00004370"/>
    </source>
</evidence>
<dbReference type="PANTHER" id="PTHR31234">
    <property type="entry name" value="LATE EMBRYOGENESIS ABUNDANT (LEA) HYDROXYPROLINE-RICH GLYCOPROTEIN FAMILY"/>
    <property type="match status" value="1"/>
</dbReference>
<protein>
    <submittedName>
        <fullName evidence="4">Uncharacterized protein</fullName>
    </submittedName>
</protein>
<dbReference type="Proteomes" id="UP001054252">
    <property type="component" value="Unassembled WGS sequence"/>
</dbReference>
<keyword evidence="3" id="KW-1133">Transmembrane helix</keyword>
<name>A0AAV5I621_9ROSI</name>
<accession>A0AAV5I621</accession>
<comment type="caution">
    <text evidence="4">The sequence shown here is derived from an EMBL/GenBank/DDBJ whole genome shotgun (WGS) entry which is preliminary data.</text>
</comment>
<dbReference type="InterPro" id="IPR044839">
    <property type="entry name" value="NDR1-like"/>
</dbReference>
<keyword evidence="2 3" id="KW-0472">Membrane</keyword>
<dbReference type="SUPFAM" id="SSF117070">
    <property type="entry name" value="LEA14-like"/>
    <property type="match status" value="1"/>
</dbReference>
<dbReference type="GO" id="GO:0005886">
    <property type="term" value="C:plasma membrane"/>
    <property type="evidence" value="ECO:0007669"/>
    <property type="project" value="TreeGrafter"/>
</dbReference>
<dbReference type="PANTHER" id="PTHR31234:SF2">
    <property type="entry name" value="OS05G0199100 PROTEIN"/>
    <property type="match status" value="1"/>
</dbReference>
<dbReference type="EMBL" id="BPVZ01000007">
    <property type="protein sequence ID" value="GKU93754.1"/>
    <property type="molecule type" value="Genomic_DNA"/>
</dbReference>
<sequence length="232" mass="25879">MARSFTTTSPTNGSSASYSVRAGALDCLKILLFIFFLILLISIVPCATFAVIRLQPTLPVFTLESSLLSFTNTSISKVNTITANWNLTFTVENPNNHGIVYDQITASAFHEKECLANAAIAAFELPRKNKTTFLTGFSGMRWRWGSRNCSRVNNETQCEGLKVVWRAKASFEGWTWPTRRDNMTAECTAAFDSGWECNVSGKWKDIKGMSLKVFWGYIFFAGVALCVLLISY</sequence>
<evidence type="ECO:0000313" key="5">
    <source>
        <dbReference type="Proteomes" id="UP001054252"/>
    </source>
</evidence>
<comment type="subcellular location">
    <subcellularLocation>
        <location evidence="1">Membrane</location>
    </subcellularLocation>
</comment>
<dbReference type="GO" id="GO:0098542">
    <property type="term" value="P:defense response to other organism"/>
    <property type="evidence" value="ECO:0007669"/>
    <property type="project" value="InterPro"/>
</dbReference>
<gene>
    <name evidence="4" type="ORF">SLEP1_g7321</name>
</gene>
<proteinExistence type="predicted"/>
<evidence type="ECO:0000256" key="2">
    <source>
        <dbReference type="ARBA" id="ARBA00023136"/>
    </source>
</evidence>
<evidence type="ECO:0000313" key="4">
    <source>
        <dbReference type="EMBL" id="GKU93754.1"/>
    </source>
</evidence>
<dbReference type="AlphaFoldDB" id="A0AAV5I621"/>
<organism evidence="4 5">
    <name type="scientific">Rubroshorea leprosula</name>
    <dbReference type="NCBI Taxonomy" id="152421"/>
    <lineage>
        <taxon>Eukaryota</taxon>
        <taxon>Viridiplantae</taxon>
        <taxon>Streptophyta</taxon>
        <taxon>Embryophyta</taxon>
        <taxon>Tracheophyta</taxon>
        <taxon>Spermatophyta</taxon>
        <taxon>Magnoliopsida</taxon>
        <taxon>eudicotyledons</taxon>
        <taxon>Gunneridae</taxon>
        <taxon>Pentapetalae</taxon>
        <taxon>rosids</taxon>
        <taxon>malvids</taxon>
        <taxon>Malvales</taxon>
        <taxon>Dipterocarpaceae</taxon>
        <taxon>Rubroshorea</taxon>
    </lineage>
</organism>
<feature type="transmembrane region" description="Helical" evidence="3">
    <location>
        <begin position="30"/>
        <end position="52"/>
    </location>
</feature>
<evidence type="ECO:0000256" key="3">
    <source>
        <dbReference type="SAM" id="Phobius"/>
    </source>
</evidence>
<feature type="transmembrane region" description="Helical" evidence="3">
    <location>
        <begin position="213"/>
        <end position="231"/>
    </location>
</feature>
<keyword evidence="3" id="KW-0812">Transmembrane</keyword>